<dbReference type="Pfam" id="PF08459">
    <property type="entry name" value="UvrC_RNaseH_dom"/>
    <property type="match status" value="1"/>
</dbReference>
<dbReference type="EMBL" id="DTHV01000099">
    <property type="protein sequence ID" value="HGW60391.1"/>
    <property type="molecule type" value="Genomic_DNA"/>
</dbReference>
<dbReference type="Pfam" id="PF22920">
    <property type="entry name" value="UvrC_RNaseH"/>
    <property type="match status" value="1"/>
</dbReference>
<evidence type="ECO:0000256" key="2">
    <source>
        <dbReference type="ARBA" id="ARBA00022763"/>
    </source>
</evidence>
<dbReference type="PROSITE" id="PS50164">
    <property type="entry name" value="GIY_YIG"/>
    <property type="match status" value="1"/>
</dbReference>
<sequence length="541" mass="62240">MQNSIKFPDELKFLPDSSGVYLLKDAEKVLYVGKATSLKKRVSSYRIPKDIKGSALLKRVNRVDFIVTKTPDEALLLENNLIKKFKPPFNVRLVDDENYPYIKITDEPYPKIQKVYRVRGEKGSYFGPFPHGKAVETTIKTLRKIFPVRSCNLKIGEEKTYQPCMLYQIGLCVAPCAHFIGRGEYLKIVENLKTFLRSEDRSIIFTLTREMEEAKRALQFEKAIVYRDAINSLNAIFSSQRVVTERDVSFDLITCELKDGVGCLVKVTIRNGRVVSLYPFILEASYDKREVVTEFLISYPFHATSDTLYLDVLVEDRDATEKFLGEKTKHPVKIKSVRGEIVKKVLELGRENARIHLENYLKRKGKETPGVLLSLKEILGLKHIPVRIEGYDISNVQGKFAVGSMVVFTNGKKDKDEYRRFKIKLVEGPDDYAMLFEVLSRRFTNDKETFARSLPHLVLIDGGIGQLQIGLKIKKMLNLDIDFISLAKKEELIYVEWSSEPIKLMEDAPELKLLKEVRDESHRFAKKYFKELHSQSIRGSE</sequence>
<dbReference type="SUPFAM" id="SSF82771">
    <property type="entry name" value="GIY-YIG endonuclease"/>
    <property type="match status" value="1"/>
</dbReference>
<evidence type="ECO:0000256" key="4">
    <source>
        <dbReference type="ARBA" id="ARBA00022881"/>
    </source>
</evidence>
<dbReference type="GO" id="GO:0009381">
    <property type="term" value="F:excinuclease ABC activity"/>
    <property type="evidence" value="ECO:0007669"/>
    <property type="project" value="InterPro"/>
</dbReference>
<comment type="caution">
    <text evidence="10">The sequence shown here is derived from an EMBL/GenBank/DDBJ whole genome shotgun (WGS) entry which is preliminary data.</text>
</comment>
<dbReference type="PANTHER" id="PTHR30562">
    <property type="entry name" value="UVRC/OXIDOREDUCTASE"/>
    <property type="match status" value="1"/>
</dbReference>
<dbReference type="SUPFAM" id="SSF46600">
    <property type="entry name" value="C-terminal UvrC-binding domain of UvrB"/>
    <property type="match status" value="1"/>
</dbReference>
<dbReference type="GO" id="GO:0009432">
    <property type="term" value="P:SOS response"/>
    <property type="evidence" value="ECO:0007669"/>
    <property type="project" value="UniProtKB-KW"/>
</dbReference>
<dbReference type="InterPro" id="IPR001943">
    <property type="entry name" value="UVR_dom"/>
</dbReference>
<dbReference type="PROSITE" id="PS50165">
    <property type="entry name" value="UVRC"/>
    <property type="match status" value="1"/>
</dbReference>
<keyword evidence="6" id="KW-0742">SOS response</keyword>
<evidence type="ECO:0000259" key="8">
    <source>
        <dbReference type="PROSITE" id="PS50164"/>
    </source>
</evidence>
<dbReference type="Pfam" id="PF02151">
    <property type="entry name" value="UVR"/>
    <property type="match status" value="1"/>
</dbReference>
<dbReference type="Gene3D" id="4.10.860.10">
    <property type="entry name" value="UVR domain"/>
    <property type="match status" value="1"/>
</dbReference>
<dbReference type="InterPro" id="IPR050066">
    <property type="entry name" value="UvrABC_protein_C"/>
</dbReference>
<dbReference type="PANTHER" id="PTHR30562:SF1">
    <property type="entry name" value="UVRABC SYSTEM PROTEIN C"/>
    <property type="match status" value="1"/>
</dbReference>
<dbReference type="CDD" id="cd10434">
    <property type="entry name" value="GIY-YIG_UvrC_Cho"/>
    <property type="match status" value="1"/>
</dbReference>
<dbReference type="AlphaFoldDB" id="A0A7C4TVS3"/>
<protein>
    <submittedName>
        <fullName evidence="10">Excinuclease ABC subunit UvrC</fullName>
    </submittedName>
</protein>
<evidence type="ECO:0000256" key="5">
    <source>
        <dbReference type="ARBA" id="ARBA00023204"/>
    </source>
</evidence>
<feature type="domain" description="GIY-YIG" evidence="8">
    <location>
        <begin position="16"/>
        <end position="91"/>
    </location>
</feature>
<feature type="domain" description="UvrC family homology region profile" evidence="9">
    <location>
        <begin position="257"/>
        <end position="473"/>
    </location>
</feature>
<evidence type="ECO:0000259" key="9">
    <source>
        <dbReference type="PROSITE" id="PS50165"/>
    </source>
</evidence>
<keyword evidence="2" id="KW-0227">DNA damage</keyword>
<dbReference type="SMART" id="SM00465">
    <property type="entry name" value="GIYc"/>
    <property type="match status" value="1"/>
</dbReference>
<dbReference type="Gene3D" id="3.40.1440.10">
    <property type="entry name" value="GIY-YIG endonuclease"/>
    <property type="match status" value="1"/>
</dbReference>
<reference evidence="10" key="1">
    <citation type="journal article" date="2020" name="mSystems">
        <title>Genome- and Community-Level Interaction Insights into Carbon Utilization and Element Cycling Functions of Hydrothermarchaeota in Hydrothermal Sediment.</title>
        <authorList>
            <person name="Zhou Z."/>
            <person name="Liu Y."/>
            <person name="Xu W."/>
            <person name="Pan J."/>
            <person name="Luo Z.H."/>
            <person name="Li M."/>
        </authorList>
    </citation>
    <scope>NUCLEOTIDE SEQUENCE [LARGE SCALE GENOMIC DNA]</scope>
    <source>
        <strain evidence="10">SpSt-794</strain>
    </source>
</reference>
<dbReference type="InterPro" id="IPR035901">
    <property type="entry name" value="GIY-YIG_endonuc_sf"/>
</dbReference>
<keyword evidence="5" id="KW-0234">DNA repair</keyword>
<dbReference type="PROSITE" id="PS50151">
    <property type="entry name" value="UVR"/>
    <property type="match status" value="1"/>
</dbReference>
<dbReference type="InterPro" id="IPR038476">
    <property type="entry name" value="UvrC_RNase_H_dom_sf"/>
</dbReference>
<dbReference type="InterPro" id="IPR000305">
    <property type="entry name" value="GIY-YIG_endonuc"/>
</dbReference>
<organism evidence="10">
    <name type="scientific">Caldisericum exile</name>
    <dbReference type="NCBI Taxonomy" id="693075"/>
    <lineage>
        <taxon>Bacteria</taxon>
        <taxon>Pseudomonadati</taxon>
        <taxon>Caldisericota/Cryosericota group</taxon>
        <taxon>Caldisericota</taxon>
        <taxon>Caldisericia</taxon>
        <taxon>Caldisericales</taxon>
        <taxon>Caldisericaceae</taxon>
        <taxon>Caldisericum</taxon>
    </lineage>
</organism>
<evidence type="ECO:0000313" key="10">
    <source>
        <dbReference type="EMBL" id="HGW60391.1"/>
    </source>
</evidence>
<dbReference type="NCBIfam" id="TIGR00194">
    <property type="entry name" value="uvrC"/>
    <property type="match status" value="1"/>
</dbReference>
<evidence type="ECO:0000256" key="3">
    <source>
        <dbReference type="ARBA" id="ARBA00022769"/>
    </source>
</evidence>
<keyword evidence="3" id="KW-0228">DNA excision</keyword>
<dbReference type="GO" id="GO:0009380">
    <property type="term" value="C:excinuclease repair complex"/>
    <property type="evidence" value="ECO:0007669"/>
    <property type="project" value="InterPro"/>
</dbReference>
<evidence type="ECO:0000256" key="1">
    <source>
        <dbReference type="ARBA" id="ARBA00022490"/>
    </source>
</evidence>
<dbReference type="Pfam" id="PF01541">
    <property type="entry name" value="GIY-YIG"/>
    <property type="match status" value="1"/>
</dbReference>
<dbReference type="InterPro" id="IPR047296">
    <property type="entry name" value="GIY-YIG_UvrC_Cho"/>
</dbReference>
<keyword evidence="4" id="KW-0267">Excision nuclease</keyword>
<keyword evidence="1" id="KW-0963">Cytoplasm</keyword>
<dbReference type="InterPro" id="IPR036876">
    <property type="entry name" value="UVR_dom_sf"/>
</dbReference>
<evidence type="ECO:0000259" key="7">
    <source>
        <dbReference type="PROSITE" id="PS50151"/>
    </source>
</evidence>
<name>A0A7C4TVS3_9BACT</name>
<dbReference type="InterPro" id="IPR001162">
    <property type="entry name" value="UvrC_RNase_H_dom"/>
</dbReference>
<dbReference type="GO" id="GO:0006289">
    <property type="term" value="P:nucleotide-excision repair"/>
    <property type="evidence" value="ECO:0007669"/>
    <property type="project" value="InterPro"/>
</dbReference>
<dbReference type="Gene3D" id="3.30.420.340">
    <property type="entry name" value="UvrC, RNAse H endonuclease domain"/>
    <property type="match status" value="1"/>
</dbReference>
<evidence type="ECO:0000256" key="6">
    <source>
        <dbReference type="ARBA" id="ARBA00023236"/>
    </source>
</evidence>
<accession>A0A7C4TVS3</accession>
<dbReference type="InterPro" id="IPR004791">
    <property type="entry name" value="UvrC"/>
</dbReference>
<proteinExistence type="predicted"/>
<gene>
    <name evidence="10" type="primary">uvrC</name>
    <name evidence="10" type="ORF">ENV82_03045</name>
</gene>
<feature type="domain" description="UVR" evidence="7">
    <location>
        <begin position="201"/>
        <end position="236"/>
    </location>
</feature>